<proteinExistence type="predicted"/>
<accession>A0A1M2VTF6</accession>
<evidence type="ECO:0000256" key="1">
    <source>
        <dbReference type="SAM" id="MobiDB-lite"/>
    </source>
</evidence>
<gene>
    <name evidence="2" type="ORF">TRAPUB_12573</name>
</gene>
<name>A0A1M2VTF6_TRAPU</name>
<dbReference type="AlphaFoldDB" id="A0A1M2VTF6"/>
<sequence>FNLGKALTLSLYFTARPGPSTTDVSSYTTTSAVPWKVITMPATGRYESEVTWTSKFGFSTTQFGGAANGQTASSGLTYIPIEASAPISRGWNSTSDSLPLRILRPDRPPRSPSRQTARPEPVPGSPQLGGQVQAINNIGRPATISLGFIEELDTEREYMHPVLTYPNVGNGLSVIGSPARMLSVHVSLNHQEAACDGLSGGIVSPTDQPIWEVDLLSLGPSTVVRISQDPNTGAFVASNTSAGAAPATLNAPLNAQDHLSTGRTVRLK</sequence>
<feature type="non-terminal residue" evidence="2">
    <location>
        <position position="1"/>
    </location>
</feature>
<protein>
    <submittedName>
        <fullName evidence="2">Uncharacterized protein</fullName>
    </submittedName>
</protein>
<organism evidence="2 3">
    <name type="scientific">Trametes pubescens</name>
    <name type="common">White-rot fungus</name>
    <dbReference type="NCBI Taxonomy" id="154538"/>
    <lineage>
        <taxon>Eukaryota</taxon>
        <taxon>Fungi</taxon>
        <taxon>Dikarya</taxon>
        <taxon>Basidiomycota</taxon>
        <taxon>Agaricomycotina</taxon>
        <taxon>Agaricomycetes</taxon>
        <taxon>Polyporales</taxon>
        <taxon>Polyporaceae</taxon>
        <taxon>Trametes</taxon>
    </lineage>
</organism>
<keyword evidence="3" id="KW-1185">Reference proteome</keyword>
<reference evidence="2 3" key="1">
    <citation type="submission" date="2016-10" db="EMBL/GenBank/DDBJ databases">
        <title>Genome sequence of the basidiomycete white-rot fungus Trametes pubescens.</title>
        <authorList>
            <person name="Makela M.R."/>
            <person name="Granchi Z."/>
            <person name="Peng M."/>
            <person name="De Vries R.P."/>
            <person name="Grigoriev I."/>
            <person name="Riley R."/>
            <person name="Hilden K."/>
        </authorList>
    </citation>
    <scope>NUCLEOTIDE SEQUENCE [LARGE SCALE GENOMIC DNA]</scope>
    <source>
        <strain evidence="2 3">FBCC735</strain>
    </source>
</reference>
<evidence type="ECO:0000313" key="3">
    <source>
        <dbReference type="Proteomes" id="UP000184267"/>
    </source>
</evidence>
<dbReference type="OrthoDB" id="3135897at2759"/>
<evidence type="ECO:0000313" key="2">
    <source>
        <dbReference type="EMBL" id="OJT10889.1"/>
    </source>
</evidence>
<dbReference type="Proteomes" id="UP000184267">
    <property type="component" value="Unassembled WGS sequence"/>
</dbReference>
<feature type="region of interest" description="Disordered" evidence="1">
    <location>
        <begin position="98"/>
        <end position="130"/>
    </location>
</feature>
<comment type="caution">
    <text evidence="2">The sequence shown here is derived from an EMBL/GenBank/DDBJ whole genome shotgun (WGS) entry which is preliminary data.</text>
</comment>
<dbReference type="OMA" id="YESEVTW"/>
<dbReference type="EMBL" id="MNAD01000712">
    <property type="protein sequence ID" value="OJT10889.1"/>
    <property type="molecule type" value="Genomic_DNA"/>
</dbReference>